<evidence type="ECO:0008006" key="5">
    <source>
        <dbReference type="Google" id="ProtNLM"/>
    </source>
</evidence>
<feature type="transmembrane region" description="Helical" evidence="2">
    <location>
        <begin position="742"/>
        <end position="758"/>
    </location>
</feature>
<feature type="transmembrane region" description="Helical" evidence="2">
    <location>
        <begin position="564"/>
        <end position="585"/>
    </location>
</feature>
<keyword evidence="4" id="KW-1185">Reference proteome</keyword>
<sequence>MNNNFSSYPKENHDHHFRIIDNSTSSNFNQQQHQASPSSVMNLSLPLSSVTDQSESRVEVHTFNNNNNEKENNEKETTSSELLNCDTSMVCKQPEAEATLPKIITASASSNELPTFTKKGGSHHLQQHEEIVTLDSKDHTDEIEKLAHDGIEYSVGDENENDGLLSEKSKHNSASKLLRKKISSMLQNSVNKTISGGMSLLSLRQRKTPASGEFVNHDFESSSSVDNTNVASGSESQNFEDGQPNPGDTIFPHASIATQQTLKRTRTIFALTSVFSKAISGWRRNVSRKRGFHQQSRANYSSTTIRPLSSFSKRQNNNSCTDLFTQIPEELWRYGVFPYLEWMDLLRLRCVGKWKLTIIVQEQEQVWKILFSEKMSKYFQQEKELWKSHAKNYFFFDLDEAIIKEHYEKTILEKYTLQYRKKFAIQKDKCFGLQSRNNSNDSHHGISLFSHSSSLHQKEEDSECPTEGDCAHYLHKTTMLESTPTDHAQEDFVYYLSCSRSVHERKQQVISRKKHEQQQILNNNEHRSAWLRIFTLLVTMLSAVAAFVCLSVKDFAFSKNIDMAAVCGMNHTSTTALLFLESQALSFSHYHDASFSYLKLMDKSWTIPFVPIYIAMLFILGTILYFWIRYSSDNTKFNLEGDGRERHPNEIYFYMTFITVAVILFVVFLNIRMVYPYCESMIHKLHTEGQSSFSSEDEVASLLVAEVFANGVVLCSPLFAILGMVTIYFVRSLYAGIIYRRYVLKFHIHLVMIGVVLWKFIAPFVTWVFTVLSLTLFILYMVLNLHPLVATIPIMLLHLVGIFVLGWIFVMFSVMLLTCAVERSKLWKTISTLLYSFLLITLPVVFYLLIGLNMRIGIVALPCSAFFVVLILFGMNYVDYVEDLFSFDETVWPFS</sequence>
<dbReference type="EMBL" id="PYSW02000048">
    <property type="protein sequence ID" value="KAG2374018.1"/>
    <property type="molecule type" value="Genomic_DNA"/>
</dbReference>
<evidence type="ECO:0000256" key="1">
    <source>
        <dbReference type="SAM" id="MobiDB-lite"/>
    </source>
</evidence>
<accession>A0AA88GF31</accession>
<protein>
    <recommendedName>
        <fullName evidence="5">Transmembrane protein</fullName>
    </recommendedName>
</protein>
<feature type="transmembrane region" description="Helical" evidence="2">
    <location>
        <begin position="707"/>
        <end position="730"/>
    </location>
</feature>
<organism evidence="3 4">
    <name type="scientific">Naegleria lovaniensis</name>
    <name type="common">Amoeba</name>
    <dbReference type="NCBI Taxonomy" id="51637"/>
    <lineage>
        <taxon>Eukaryota</taxon>
        <taxon>Discoba</taxon>
        <taxon>Heterolobosea</taxon>
        <taxon>Tetramitia</taxon>
        <taxon>Eutetramitia</taxon>
        <taxon>Vahlkampfiidae</taxon>
        <taxon>Naegleria</taxon>
    </lineage>
</organism>
<dbReference type="AlphaFoldDB" id="A0AA88GF31"/>
<dbReference type="GeneID" id="68103551"/>
<dbReference type="RefSeq" id="XP_044543192.1">
    <property type="nucleotide sequence ID" value="XM_044686714.1"/>
</dbReference>
<reference evidence="3 4" key="1">
    <citation type="journal article" date="2018" name="BMC Genomics">
        <title>The genome of Naegleria lovaniensis, the basis for a comparative approach to unravel pathogenicity factors of the human pathogenic amoeba N. fowleri.</title>
        <authorList>
            <person name="Liechti N."/>
            <person name="Schurch N."/>
            <person name="Bruggmann R."/>
            <person name="Wittwer M."/>
        </authorList>
    </citation>
    <scope>NUCLEOTIDE SEQUENCE [LARGE SCALE GENOMIC DNA]</scope>
    <source>
        <strain evidence="3 4">ATCC 30569</strain>
    </source>
</reference>
<dbReference type="Proteomes" id="UP000816034">
    <property type="component" value="Unassembled WGS sequence"/>
</dbReference>
<feature type="compositionally biased region" description="Polar residues" evidence="1">
    <location>
        <begin position="221"/>
        <end position="240"/>
    </location>
</feature>
<evidence type="ECO:0000313" key="4">
    <source>
        <dbReference type="Proteomes" id="UP000816034"/>
    </source>
</evidence>
<feature type="compositionally biased region" description="Basic and acidic residues" evidence="1">
    <location>
        <begin position="68"/>
        <end position="78"/>
    </location>
</feature>
<feature type="transmembrane region" description="Helical" evidence="2">
    <location>
        <begin position="651"/>
        <end position="671"/>
    </location>
</feature>
<feature type="transmembrane region" description="Helical" evidence="2">
    <location>
        <begin position="529"/>
        <end position="552"/>
    </location>
</feature>
<keyword evidence="2" id="KW-0472">Membrane</keyword>
<gene>
    <name evidence="3" type="ORF">C9374_011097</name>
</gene>
<name>A0AA88GF31_NAELO</name>
<feature type="transmembrane region" description="Helical" evidence="2">
    <location>
        <begin position="856"/>
        <end position="878"/>
    </location>
</feature>
<feature type="transmembrane region" description="Helical" evidence="2">
    <location>
        <begin position="795"/>
        <end position="817"/>
    </location>
</feature>
<feature type="transmembrane region" description="Helical" evidence="2">
    <location>
        <begin position="764"/>
        <end position="783"/>
    </location>
</feature>
<feature type="region of interest" description="Disordered" evidence="1">
    <location>
        <begin position="50"/>
        <end position="80"/>
    </location>
</feature>
<comment type="caution">
    <text evidence="3">The sequence shown here is derived from an EMBL/GenBank/DDBJ whole genome shotgun (WGS) entry which is preliminary data.</text>
</comment>
<feature type="transmembrane region" description="Helical" evidence="2">
    <location>
        <begin position="605"/>
        <end position="630"/>
    </location>
</feature>
<feature type="region of interest" description="Disordered" evidence="1">
    <location>
        <begin position="214"/>
        <end position="244"/>
    </location>
</feature>
<keyword evidence="2" id="KW-0812">Transmembrane</keyword>
<proteinExistence type="predicted"/>
<keyword evidence="2" id="KW-1133">Transmembrane helix</keyword>
<feature type="transmembrane region" description="Helical" evidence="2">
    <location>
        <begin position="829"/>
        <end position="849"/>
    </location>
</feature>
<evidence type="ECO:0000313" key="3">
    <source>
        <dbReference type="EMBL" id="KAG2374018.1"/>
    </source>
</evidence>
<evidence type="ECO:0000256" key="2">
    <source>
        <dbReference type="SAM" id="Phobius"/>
    </source>
</evidence>